<gene>
    <name evidence="1" type="ORF">BQ4739_LOCUS19614</name>
</gene>
<keyword evidence="2" id="KW-1185">Reference proteome</keyword>
<organism evidence="1 2">
    <name type="scientific">Tetradesmus obliquus</name>
    <name type="common">Green alga</name>
    <name type="synonym">Acutodesmus obliquus</name>
    <dbReference type="NCBI Taxonomy" id="3088"/>
    <lineage>
        <taxon>Eukaryota</taxon>
        <taxon>Viridiplantae</taxon>
        <taxon>Chlorophyta</taxon>
        <taxon>core chlorophytes</taxon>
        <taxon>Chlorophyceae</taxon>
        <taxon>CS clade</taxon>
        <taxon>Sphaeropleales</taxon>
        <taxon>Scenedesmaceae</taxon>
        <taxon>Tetradesmus</taxon>
    </lineage>
</organism>
<evidence type="ECO:0000313" key="1">
    <source>
        <dbReference type="EMBL" id="SZX79335.1"/>
    </source>
</evidence>
<dbReference type="AlphaFoldDB" id="A0A383WPG8"/>
<accession>A0A383WPG8</accession>
<dbReference type="Proteomes" id="UP000256970">
    <property type="component" value="Unassembled WGS sequence"/>
</dbReference>
<name>A0A383WPG8_TETOB</name>
<reference evidence="1 2" key="1">
    <citation type="submission" date="2016-10" db="EMBL/GenBank/DDBJ databases">
        <authorList>
            <person name="Cai Z."/>
        </authorList>
    </citation>
    <scope>NUCLEOTIDE SEQUENCE [LARGE SCALE GENOMIC DNA]</scope>
</reference>
<sequence>MVNCKGRPVRNATVELKGCVDPVDTPGGSHLLEHEDEMMRPWCVGNPGYTNPKTGRPMCEPDATRP</sequence>
<dbReference type="EMBL" id="FNXT01001364">
    <property type="protein sequence ID" value="SZX79335.1"/>
    <property type="molecule type" value="Genomic_DNA"/>
</dbReference>
<evidence type="ECO:0000313" key="2">
    <source>
        <dbReference type="Proteomes" id="UP000256970"/>
    </source>
</evidence>
<protein>
    <submittedName>
        <fullName evidence="1">Uncharacterized protein</fullName>
    </submittedName>
</protein>
<proteinExistence type="predicted"/>